<keyword evidence="5" id="KW-0479">Metal-binding</keyword>
<keyword evidence="15" id="KW-1185">Reference proteome</keyword>
<gene>
    <name evidence="14" type="ORF">WMY93_009049</name>
</gene>
<keyword evidence="6" id="KW-0227">DNA damage</keyword>
<name>A0AAW0PLK3_9GOBI</name>
<evidence type="ECO:0000256" key="2">
    <source>
        <dbReference type="ARBA" id="ARBA00009240"/>
    </source>
</evidence>
<feature type="compositionally biased region" description="Acidic residues" evidence="12">
    <location>
        <begin position="702"/>
        <end position="713"/>
    </location>
</feature>
<evidence type="ECO:0000256" key="8">
    <source>
        <dbReference type="ARBA" id="ARBA00022833"/>
    </source>
</evidence>
<evidence type="ECO:0000256" key="12">
    <source>
        <dbReference type="SAM" id="MobiDB-lite"/>
    </source>
</evidence>
<feature type="compositionally biased region" description="Basic and acidic residues" evidence="12">
    <location>
        <begin position="558"/>
        <end position="584"/>
    </location>
</feature>
<evidence type="ECO:0000256" key="5">
    <source>
        <dbReference type="ARBA" id="ARBA00022723"/>
    </source>
</evidence>
<dbReference type="InterPro" id="IPR016024">
    <property type="entry name" value="ARM-type_fold"/>
</dbReference>
<evidence type="ECO:0000256" key="4">
    <source>
        <dbReference type="ARBA" id="ARBA00022454"/>
    </source>
</evidence>
<dbReference type="Pfam" id="PF09740">
    <property type="entry name" value="DUF2043"/>
    <property type="match status" value="1"/>
</dbReference>
<evidence type="ECO:0000256" key="10">
    <source>
        <dbReference type="ARBA" id="ARBA00023204"/>
    </source>
</evidence>
<keyword evidence="4" id="KW-0158">Chromosome</keyword>
<feature type="region of interest" description="Disordered" evidence="12">
    <location>
        <begin position="699"/>
        <end position="770"/>
    </location>
</feature>
<organism evidence="14 15">
    <name type="scientific">Mugilogobius chulae</name>
    <name type="common">yellowstripe goby</name>
    <dbReference type="NCBI Taxonomy" id="88201"/>
    <lineage>
        <taxon>Eukaryota</taxon>
        <taxon>Metazoa</taxon>
        <taxon>Chordata</taxon>
        <taxon>Craniata</taxon>
        <taxon>Vertebrata</taxon>
        <taxon>Euteleostomi</taxon>
        <taxon>Actinopterygii</taxon>
        <taxon>Neopterygii</taxon>
        <taxon>Teleostei</taxon>
        <taxon>Neoteleostei</taxon>
        <taxon>Acanthomorphata</taxon>
        <taxon>Gobiaria</taxon>
        <taxon>Gobiiformes</taxon>
        <taxon>Gobioidei</taxon>
        <taxon>Gobiidae</taxon>
        <taxon>Gobionellinae</taxon>
        <taxon>Mugilogobius</taxon>
    </lineage>
</organism>
<dbReference type="GO" id="GO:0005694">
    <property type="term" value="C:chromosome"/>
    <property type="evidence" value="ECO:0007669"/>
    <property type="project" value="UniProtKB-SubCell"/>
</dbReference>
<dbReference type="PANTHER" id="PTHR28670:SF1">
    <property type="entry name" value="UV-STIMULATED SCAFFOLD PROTEIN A"/>
    <property type="match status" value="1"/>
</dbReference>
<accession>A0AAW0PLK3</accession>
<dbReference type="InterPro" id="IPR011989">
    <property type="entry name" value="ARM-like"/>
</dbReference>
<reference evidence="15" key="1">
    <citation type="submission" date="2024-04" db="EMBL/GenBank/DDBJ databases">
        <title>Salinicola lusitanus LLJ914,a marine bacterium isolated from the Okinawa Trough.</title>
        <authorList>
            <person name="Li J."/>
        </authorList>
    </citation>
    <scope>NUCLEOTIDE SEQUENCE [LARGE SCALE GENOMIC DNA]</scope>
</reference>
<proteinExistence type="inferred from homology"/>
<dbReference type="GO" id="GO:0008270">
    <property type="term" value="F:zinc ion binding"/>
    <property type="evidence" value="ECO:0007669"/>
    <property type="project" value="UniProtKB-KW"/>
</dbReference>
<feature type="compositionally biased region" description="Basic and acidic residues" evidence="12">
    <location>
        <begin position="918"/>
        <end position="944"/>
    </location>
</feature>
<feature type="domain" description="UV-stimulated scaffold protein A C-terminal" evidence="13">
    <location>
        <begin position="822"/>
        <end position="926"/>
    </location>
</feature>
<evidence type="ECO:0000256" key="9">
    <source>
        <dbReference type="ARBA" id="ARBA00023054"/>
    </source>
</evidence>
<evidence type="ECO:0000259" key="13">
    <source>
        <dbReference type="Pfam" id="PF09740"/>
    </source>
</evidence>
<evidence type="ECO:0000256" key="11">
    <source>
        <dbReference type="SAM" id="Coils"/>
    </source>
</evidence>
<comment type="subcellular location">
    <subcellularLocation>
        <location evidence="1">Chromosome</location>
    </subcellularLocation>
</comment>
<evidence type="ECO:0000313" key="15">
    <source>
        <dbReference type="Proteomes" id="UP001460270"/>
    </source>
</evidence>
<evidence type="ECO:0000256" key="7">
    <source>
        <dbReference type="ARBA" id="ARBA00022771"/>
    </source>
</evidence>
<dbReference type="GO" id="GO:0006283">
    <property type="term" value="P:transcription-coupled nucleotide-excision repair"/>
    <property type="evidence" value="ECO:0007669"/>
    <property type="project" value="TreeGrafter"/>
</dbReference>
<feature type="region of interest" description="Disordered" evidence="12">
    <location>
        <begin position="792"/>
        <end position="823"/>
    </location>
</feature>
<dbReference type="InterPro" id="IPR049408">
    <property type="entry name" value="UVSSA_N_a-solenoid_rpt"/>
</dbReference>
<keyword evidence="8" id="KW-0862">Zinc</keyword>
<protein>
    <recommendedName>
        <fullName evidence="3">UV-stimulated scaffold protein A</fullName>
    </recommendedName>
</protein>
<evidence type="ECO:0000256" key="6">
    <source>
        <dbReference type="ARBA" id="ARBA00022763"/>
    </source>
</evidence>
<feature type="compositionally biased region" description="Basic and acidic residues" evidence="12">
    <location>
        <begin position="714"/>
        <end position="732"/>
    </location>
</feature>
<evidence type="ECO:0000313" key="14">
    <source>
        <dbReference type="EMBL" id="KAK7922147.1"/>
    </source>
</evidence>
<evidence type="ECO:0000256" key="3">
    <source>
        <dbReference type="ARBA" id="ARBA00022111"/>
    </source>
</evidence>
<dbReference type="GO" id="GO:0009411">
    <property type="term" value="P:response to UV"/>
    <property type="evidence" value="ECO:0007669"/>
    <property type="project" value="InterPro"/>
</dbReference>
<keyword evidence="7" id="KW-0863">Zinc-finger</keyword>
<feature type="region of interest" description="Disordered" evidence="12">
    <location>
        <begin position="558"/>
        <end position="603"/>
    </location>
</feature>
<dbReference type="InterPro" id="IPR049431">
    <property type="entry name" value="UVSSA_C"/>
</dbReference>
<dbReference type="Pfam" id="PF20867">
    <property type="entry name" value="UVSSA_N"/>
    <property type="match status" value="1"/>
</dbReference>
<dbReference type="EMBL" id="JBBPFD010000006">
    <property type="protein sequence ID" value="KAK7922147.1"/>
    <property type="molecule type" value="Genomic_DNA"/>
</dbReference>
<evidence type="ECO:0000256" key="1">
    <source>
        <dbReference type="ARBA" id="ARBA00004286"/>
    </source>
</evidence>
<dbReference type="Proteomes" id="UP001460270">
    <property type="component" value="Unassembled WGS sequence"/>
</dbReference>
<dbReference type="AlphaFoldDB" id="A0AAW0PLK3"/>
<feature type="coiled-coil region" evidence="11">
    <location>
        <begin position="464"/>
        <end position="499"/>
    </location>
</feature>
<sequence>MEVVHPTDQWQTLKPNQAVPAGSHVRLNLQTGQREVRMGEEQLKYWAQQHSEDEDTHNIINPEDLKKAMKKIKEDLNINKDLNQQEESVSSQFRPLEELKKDMAKLDLLVETDVQILRRLLNQYNSTRSTEERLNILHELEYMVHQVDNAQNLCSMGESSAFVLGSALSSNPTVQVKAVEGGALQTLLTLLATTEHFPVQKKVLFAVASLLRNFPFAQEHFLSNGGLHVIEKEQIFKTSLNSVVDPSHEERVRQYSRVSLDKKLVETNWCSLVPKLLDSSDHDTREKALQALIVMAPIRTNDLQIHCKITKRVIFLELRLFLKTGELNQDKLKDVKKLCKVSNDCIDHVYHSIMSQLNQDHSEIRFSAFQLASELFNRSHHFRTLLVDNFQEFLELTVETDLEQPLPPPKEVAKKLKSLAIKTVQSWQASYGSAYKKLALGYHFLKQVKKVDFQDAEARTVAERRREEERRSRLERIYKEKADAATKDMEDSYEEIQANLTEMESCMKLLFPDFDLTSDKKDVFRSSAPNCQPANVKEEQPCCSKDLINEPKEEVLVEKQTSNEDCKGNKEKDPQNSDSTRQKEDEDEDEADDESCEDDQPSNEDLFIRNLGLLSTRLHVKENEDNEAVVSTVKDLHKLISTKHLPAVQGWVQVLTKAGAEQRVLRRALDLKKSLEAAIQKHKELHIDYKTRVRKVMKATSDGDEDDDDDFDEVPEKEGYEPHIPEHLRAEYGLDPLPSTSSAPVTTLPANRPAGPPPVPTSSSNSSSLRKLKRLIEEEQDPTSAAATIRLLKDKITLPDEPSSSSESSMSDPTPAKKTGKDAPVVPFGLDIYYWGQDQPTAGKIIKSASQHQFWVPVEMEEEVENKELAAESRSRYISFPGRFTPVSHFCKAPLGNGKLCQRQDRVKCPFHGRIIPRDQDGKPCKPEDRQREEQEELRRRQEQPDLGTQLEQLRGVDGEKSPAATLITLKRLWPFLISLLVLV</sequence>
<feature type="compositionally biased region" description="Acidic residues" evidence="12">
    <location>
        <begin position="585"/>
        <end position="602"/>
    </location>
</feature>
<comment type="caution">
    <text evidence="14">The sequence shown here is derived from an EMBL/GenBank/DDBJ whole genome shotgun (WGS) entry which is preliminary data.</text>
</comment>
<dbReference type="SUPFAM" id="SSF48371">
    <property type="entry name" value="ARM repeat"/>
    <property type="match status" value="1"/>
</dbReference>
<feature type="region of interest" description="Disordered" evidence="12">
    <location>
        <begin position="918"/>
        <end position="950"/>
    </location>
</feature>
<dbReference type="InterPro" id="IPR018610">
    <property type="entry name" value="UVSSA"/>
</dbReference>
<dbReference type="Gene3D" id="1.25.10.10">
    <property type="entry name" value="Leucine-rich Repeat Variant"/>
    <property type="match status" value="1"/>
</dbReference>
<keyword evidence="10" id="KW-0234">DNA repair</keyword>
<dbReference type="GO" id="GO:0000993">
    <property type="term" value="F:RNA polymerase II complex binding"/>
    <property type="evidence" value="ECO:0007669"/>
    <property type="project" value="TreeGrafter"/>
</dbReference>
<feature type="compositionally biased region" description="Low complexity" evidence="12">
    <location>
        <begin position="799"/>
        <end position="813"/>
    </location>
</feature>
<dbReference type="PANTHER" id="PTHR28670">
    <property type="entry name" value="UV-STIMULATED SCAFFOLD PROTEIN A"/>
    <property type="match status" value="1"/>
</dbReference>
<keyword evidence="9 11" id="KW-0175">Coiled coil</keyword>
<comment type="similarity">
    <text evidence="2">Belongs to the UVSSA family.</text>
</comment>